<name>A0ABP0H1T4_CLALP</name>
<evidence type="ECO:0000256" key="4">
    <source>
        <dbReference type="PROSITE-ProRule" id="PRU00508"/>
    </source>
</evidence>
<evidence type="ECO:0000256" key="1">
    <source>
        <dbReference type="ARBA" id="ARBA00022723"/>
    </source>
</evidence>
<dbReference type="PANTHER" id="PTHR13513:SF9">
    <property type="entry name" value="E3 UBIQUITIN-PROTEIN LIGASE UBR7-RELATED"/>
    <property type="match status" value="1"/>
</dbReference>
<comment type="caution">
    <text evidence="7">The sequence shown here is derived from an EMBL/GenBank/DDBJ whole genome shotgun (WGS) entry which is preliminary data.</text>
</comment>
<evidence type="ECO:0000256" key="5">
    <source>
        <dbReference type="SAM" id="MobiDB-lite"/>
    </source>
</evidence>
<dbReference type="CDD" id="cd15542">
    <property type="entry name" value="PHD_UBR7"/>
    <property type="match status" value="1"/>
</dbReference>
<dbReference type="Proteomes" id="UP001642483">
    <property type="component" value="Unassembled WGS sequence"/>
</dbReference>
<feature type="region of interest" description="Disordered" evidence="5">
    <location>
        <begin position="1"/>
        <end position="33"/>
    </location>
</feature>
<keyword evidence="1" id="KW-0479">Metal-binding</keyword>
<dbReference type="Gene3D" id="3.30.40.10">
    <property type="entry name" value="Zinc/RING finger domain, C3HC4 (zinc finger)"/>
    <property type="match status" value="1"/>
</dbReference>
<dbReference type="CDD" id="cd19677">
    <property type="entry name" value="UBR-box_UBR7"/>
    <property type="match status" value="1"/>
</dbReference>
<evidence type="ECO:0000313" key="8">
    <source>
        <dbReference type="Proteomes" id="UP001642483"/>
    </source>
</evidence>
<evidence type="ECO:0000256" key="3">
    <source>
        <dbReference type="ARBA" id="ARBA00022833"/>
    </source>
</evidence>
<keyword evidence="8" id="KW-1185">Reference proteome</keyword>
<dbReference type="PANTHER" id="PTHR13513">
    <property type="entry name" value="E3 UBIQUITIN-PROTEIN LIGASE UBR7"/>
    <property type="match status" value="1"/>
</dbReference>
<dbReference type="SMART" id="SM00396">
    <property type="entry name" value="ZnF_UBR1"/>
    <property type="match status" value="1"/>
</dbReference>
<keyword evidence="2" id="KW-0863">Zinc-finger</keyword>
<sequence>MSRMSQKRKHDEDENNQESISLQDVIEEDQEMEETADAVLGASDDQECTFTKGYLGRQALYACDTCSSIDDSPGGICLACSLECHNGHDLYELYTKRHFRCDCGNDKFPELKCKLIPDKDPNNPENIYSQNFNGLYCTCKRPYPDEEDDVEDEMIQCVVCEDWFHGRHLGEASISTNMGFSEMICFDCSKSCTFLHKYSALLVSPVKLEKCFEEGDVDVTDMKASPVKSDGAAAIACMPMKEENIKTDSGDVANGSGSTSNDSSFCKIEGAIPVKIIGATFWPAGWRAVLCKCNKCMDIYNDFKVLFLLDENDTVSSYEEEGRKKALANKYEKQENALKGMSRVHQVEMLHGYNDMKEGLTQYLRKFAEEGKVVTATDIQNFFSGLNNKRQKLDMSYNCR</sequence>
<reference evidence="7 8" key="1">
    <citation type="submission" date="2024-02" db="EMBL/GenBank/DDBJ databases">
        <authorList>
            <person name="Daric V."/>
            <person name="Darras S."/>
        </authorList>
    </citation>
    <scope>NUCLEOTIDE SEQUENCE [LARGE SCALE GENOMIC DNA]</scope>
</reference>
<organism evidence="7 8">
    <name type="scientific">Clavelina lepadiformis</name>
    <name type="common">Light-bulb sea squirt</name>
    <name type="synonym">Ascidia lepadiformis</name>
    <dbReference type="NCBI Taxonomy" id="159417"/>
    <lineage>
        <taxon>Eukaryota</taxon>
        <taxon>Metazoa</taxon>
        <taxon>Chordata</taxon>
        <taxon>Tunicata</taxon>
        <taxon>Ascidiacea</taxon>
        <taxon>Aplousobranchia</taxon>
        <taxon>Clavelinidae</taxon>
        <taxon>Clavelina</taxon>
    </lineage>
</organism>
<evidence type="ECO:0000259" key="6">
    <source>
        <dbReference type="PROSITE" id="PS51157"/>
    </source>
</evidence>
<dbReference type="SUPFAM" id="SSF57903">
    <property type="entry name" value="FYVE/PHD zinc finger"/>
    <property type="match status" value="1"/>
</dbReference>
<feature type="zinc finger region" description="UBR-type" evidence="4">
    <location>
        <begin position="46"/>
        <end position="118"/>
    </location>
</feature>
<accession>A0ABP0H1T4</accession>
<dbReference type="InterPro" id="IPR047506">
    <property type="entry name" value="UBR7-like_UBR-box"/>
</dbReference>
<dbReference type="PROSITE" id="PS51157">
    <property type="entry name" value="ZF_UBR"/>
    <property type="match status" value="1"/>
</dbReference>
<gene>
    <name evidence="7" type="ORF">CVLEPA_LOCUS30453</name>
</gene>
<dbReference type="EMBL" id="CAWYQH010000163">
    <property type="protein sequence ID" value="CAK8697186.1"/>
    <property type="molecule type" value="Genomic_DNA"/>
</dbReference>
<dbReference type="Pfam" id="PF02207">
    <property type="entry name" value="zf-UBR"/>
    <property type="match status" value="1"/>
</dbReference>
<keyword evidence="3" id="KW-0862">Zinc</keyword>
<feature type="domain" description="UBR-type" evidence="6">
    <location>
        <begin position="46"/>
        <end position="118"/>
    </location>
</feature>
<dbReference type="InterPro" id="IPR011011">
    <property type="entry name" value="Znf_FYVE_PHD"/>
</dbReference>
<dbReference type="InterPro" id="IPR040204">
    <property type="entry name" value="UBR7"/>
</dbReference>
<evidence type="ECO:0000256" key="2">
    <source>
        <dbReference type="ARBA" id="ARBA00022771"/>
    </source>
</evidence>
<dbReference type="InterPro" id="IPR003126">
    <property type="entry name" value="Znf_UBR"/>
</dbReference>
<dbReference type="InterPro" id="IPR013083">
    <property type="entry name" value="Znf_RING/FYVE/PHD"/>
</dbReference>
<protein>
    <recommendedName>
        <fullName evidence="6">UBR-type domain-containing protein</fullName>
    </recommendedName>
</protein>
<proteinExistence type="predicted"/>
<evidence type="ECO:0000313" key="7">
    <source>
        <dbReference type="EMBL" id="CAK8697186.1"/>
    </source>
</evidence>